<dbReference type="PANTHER" id="PTHR47843:SF2">
    <property type="entry name" value="BTB DOMAIN-CONTAINING PROTEIN"/>
    <property type="match status" value="1"/>
</dbReference>
<dbReference type="EMBL" id="KZ613946">
    <property type="protein sequence ID" value="PMD39693.1"/>
    <property type="molecule type" value="Genomic_DNA"/>
</dbReference>
<dbReference type="InterPro" id="IPR011333">
    <property type="entry name" value="SKP1/BTB/POZ_sf"/>
</dbReference>
<dbReference type="SMART" id="SM00225">
    <property type="entry name" value="BTB"/>
    <property type="match status" value="1"/>
</dbReference>
<gene>
    <name evidence="2" type="ORF">L207DRAFT_596327</name>
</gene>
<dbReference type="Pfam" id="PF00651">
    <property type="entry name" value="BTB"/>
    <property type="match status" value="1"/>
</dbReference>
<dbReference type="PROSITE" id="PS50097">
    <property type="entry name" value="BTB"/>
    <property type="match status" value="1"/>
</dbReference>
<evidence type="ECO:0000259" key="1">
    <source>
        <dbReference type="PROSITE" id="PS50097"/>
    </source>
</evidence>
<evidence type="ECO:0000313" key="2">
    <source>
        <dbReference type="EMBL" id="PMD39693.1"/>
    </source>
</evidence>
<organism evidence="2 3">
    <name type="scientific">Hyaloscypha variabilis (strain UAMH 11265 / GT02V1 / F)</name>
    <name type="common">Meliniomyces variabilis</name>
    <dbReference type="NCBI Taxonomy" id="1149755"/>
    <lineage>
        <taxon>Eukaryota</taxon>
        <taxon>Fungi</taxon>
        <taxon>Dikarya</taxon>
        <taxon>Ascomycota</taxon>
        <taxon>Pezizomycotina</taxon>
        <taxon>Leotiomycetes</taxon>
        <taxon>Helotiales</taxon>
        <taxon>Hyaloscyphaceae</taxon>
        <taxon>Hyaloscypha</taxon>
        <taxon>Hyaloscypha variabilis</taxon>
    </lineage>
</organism>
<protein>
    <recommendedName>
        <fullName evidence="1">BTB domain-containing protein</fullName>
    </recommendedName>
</protein>
<dbReference type="AlphaFoldDB" id="A0A2J6RMG7"/>
<dbReference type="PANTHER" id="PTHR47843">
    <property type="entry name" value="BTB DOMAIN-CONTAINING PROTEIN-RELATED"/>
    <property type="match status" value="1"/>
</dbReference>
<dbReference type="CDD" id="cd18186">
    <property type="entry name" value="BTB_POZ_ZBTB_KLHL-like"/>
    <property type="match status" value="1"/>
</dbReference>
<accession>A0A2J6RMG7</accession>
<evidence type="ECO:0000313" key="3">
    <source>
        <dbReference type="Proteomes" id="UP000235786"/>
    </source>
</evidence>
<reference evidence="2 3" key="1">
    <citation type="submission" date="2016-04" db="EMBL/GenBank/DDBJ databases">
        <title>A degradative enzymes factory behind the ericoid mycorrhizal symbiosis.</title>
        <authorList>
            <consortium name="DOE Joint Genome Institute"/>
            <person name="Martino E."/>
            <person name="Morin E."/>
            <person name="Grelet G."/>
            <person name="Kuo A."/>
            <person name="Kohler A."/>
            <person name="Daghino S."/>
            <person name="Barry K."/>
            <person name="Choi C."/>
            <person name="Cichocki N."/>
            <person name="Clum A."/>
            <person name="Copeland A."/>
            <person name="Hainaut M."/>
            <person name="Haridas S."/>
            <person name="Labutti K."/>
            <person name="Lindquist E."/>
            <person name="Lipzen A."/>
            <person name="Khouja H.-R."/>
            <person name="Murat C."/>
            <person name="Ohm R."/>
            <person name="Olson A."/>
            <person name="Spatafora J."/>
            <person name="Veneault-Fourrey C."/>
            <person name="Henrissat B."/>
            <person name="Grigoriev I."/>
            <person name="Martin F."/>
            <person name="Perotto S."/>
        </authorList>
    </citation>
    <scope>NUCLEOTIDE SEQUENCE [LARGE SCALE GENOMIC DNA]</scope>
    <source>
        <strain evidence="2 3">F</strain>
    </source>
</reference>
<dbReference type="InterPro" id="IPR000210">
    <property type="entry name" value="BTB/POZ_dom"/>
</dbReference>
<sequence>MAPTPTPSSTPKPAMARLALRRPLKMLDFSGLGEVVKFIIGPQKTKFLVHKHFACDASPVLKAAFNGSFVEGQTQTYTLEEITEDVFALFSRFIYTQTLEGDLGGKVKAHQAGQNLWKLWVLAEKLLIPRLQNQVIDRIEATRDEFNVIFPYSVKYVWENTASDSPLRRLFIRHCAWVVDGSWFRSHPEELPHEALIEICSLLREEVKFTDGNAGIRKMVSDFYVKED</sequence>
<proteinExistence type="predicted"/>
<keyword evidence="3" id="KW-1185">Reference proteome</keyword>
<dbReference type="Gene3D" id="3.30.710.10">
    <property type="entry name" value="Potassium Channel Kv1.1, Chain A"/>
    <property type="match status" value="1"/>
</dbReference>
<name>A0A2J6RMG7_HYAVF</name>
<dbReference type="STRING" id="1149755.A0A2J6RMG7"/>
<feature type="domain" description="BTB" evidence="1">
    <location>
        <begin position="34"/>
        <end position="103"/>
    </location>
</feature>
<dbReference type="SUPFAM" id="SSF54695">
    <property type="entry name" value="POZ domain"/>
    <property type="match status" value="1"/>
</dbReference>
<dbReference type="Proteomes" id="UP000235786">
    <property type="component" value="Unassembled WGS sequence"/>
</dbReference>
<dbReference type="OrthoDB" id="194443at2759"/>